<feature type="non-terminal residue" evidence="1">
    <location>
        <position position="1"/>
    </location>
</feature>
<dbReference type="InterPro" id="IPR032675">
    <property type="entry name" value="LRR_dom_sf"/>
</dbReference>
<dbReference type="SUPFAM" id="SSF52047">
    <property type="entry name" value="RNI-like"/>
    <property type="match status" value="1"/>
</dbReference>
<name>A0A165ZVM2_EXIGL</name>
<gene>
    <name evidence="1" type="ORF">EXIGLDRAFT_774990</name>
</gene>
<accession>A0A165ZVM2</accession>
<sequence>LRVLTVDSDYVDYFTPKARPSLKCLKIEGLYSTSPDSVIQIIDQSELLEVLELDVWPKQLASASYTAPSSLTFRHLKTVDLRSPEILMHFTGILSLPTLDSLTIGSYGGTPEELVFLRACSSIQILDISYAGEVSNEAARIFPLLPRLRKLALSGFMLSVDDILPLLLVDDDTGLYRCQKLEALTFGQCSFGEGAAQLLLDTIKARCEASDVDTRVARFVHVHFFEGICPEWLKIAVRQIVPLNYSKEYLFG</sequence>
<dbReference type="Proteomes" id="UP000077266">
    <property type="component" value="Unassembled WGS sequence"/>
</dbReference>
<dbReference type="AlphaFoldDB" id="A0A165ZVM2"/>
<dbReference type="Gene3D" id="3.80.10.10">
    <property type="entry name" value="Ribonuclease Inhibitor"/>
    <property type="match status" value="1"/>
</dbReference>
<reference evidence="1 2" key="1">
    <citation type="journal article" date="2016" name="Mol. Biol. Evol.">
        <title>Comparative Genomics of Early-Diverging Mushroom-Forming Fungi Provides Insights into the Origins of Lignocellulose Decay Capabilities.</title>
        <authorList>
            <person name="Nagy L.G."/>
            <person name="Riley R."/>
            <person name="Tritt A."/>
            <person name="Adam C."/>
            <person name="Daum C."/>
            <person name="Floudas D."/>
            <person name="Sun H."/>
            <person name="Yadav J.S."/>
            <person name="Pangilinan J."/>
            <person name="Larsson K.H."/>
            <person name="Matsuura K."/>
            <person name="Barry K."/>
            <person name="Labutti K."/>
            <person name="Kuo R."/>
            <person name="Ohm R.A."/>
            <person name="Bhattacharya S.S."/>
            <person name="Shirouzu T."/>
            <person name="Yoshinaga Y."/>
            <person name="Martin F.M."/>
            <person name="Grigoriev I.V."/>
            <person name="Hibbett D.S."/>
        </authorList>
    </citation>
    <scope>NUCLEOTIDE SEQUENCE [LARGE SCALE GENOMIC DNA]</scope>
    <source>
        <strain evidence="1 2">HHB12029</strain>
    </source>
</reference>
<organism evidence="1 2">
    <name type="scientific">Exidia glandulosa HHB12029</name>
    <dbReference type="NCBI Taxonomy" id="1314781"/>
    <lineage>
        <taxon>Eukaryota</taxon>
        <taxon>Fungi</taxon>
        <taxon>Dikarya</taxon>
        <taxon>Basidiomycota</taxon>
        <taxon>Agaricomycotina</taxon>
        <taxon>Agaricomycetes</taxon>
        <taxon>Auriculariales</taxon>
        <taxon>Exidiaceae</taxon>
        <taxon>Exidia</taxon>
    </lineage>
</organism>
<dbReference type="EMBL" id="KV426168">
    <property type="protein sequence ID" value="KZV86029.1"/>
    <property type="molecule type" value="Genomic_DNA"/>
</dbReference>
<protein>
    <recommendedName>
        <fullName evidence="3">RNI-like protein</fullName>
    </recommendedName>
</protein>
<evidence type="ECO:0008006" key="3">
    <source>
        <dbReference type="Google" id="ProtNLM"/>
    </source>
</evidence>
<dbReference type="InParanoid" id="A0A165ZVM2"/>
<proteinExistence type="predicted"/>
<evidence type="ECO:0000313" key="2">
    <source>
        <dbReference type="Proteomes" id="UP000077266"/>
    </source>
</evidence>
<keyword evidence="2" id="KW-1185">Reference proteome</keyword>
<evidence type="ECO:0000313" key="1">
    <source>
        <dbReference type="EMBL" id="KZV86029.1"/>
    </source>
</evidence>